<dbReference type="InterPro" id="IPR014756">
    <property type="entry name" value="Ig_E-set"/>
</dbReference>
<dbReference type="EMBL" id="JBHRZH010000036">
    <property type="protein sequence ID" value="MFC3765147.1"/>
    <property type="molecule type" value="Genomic_DNA"/>
</dbReference>
<feature type="domain" description="Glycoside hydrolase family 9" evidence="7">
    <location>
        <begin position="122"/>
        <end position="567"/>
    </location>
</feature>
<gene>
    <name evidence="9" type="ORF">ACFOUW_30235</name>
</gene>
<sequence>MRIAVVAALLVSSLMYGTPAKAAGTVTEVVVNQAGFSAGAHKSAHVLATGVLTDTTYQILNGATVIASGSLVDRGSTWGARVYDLDFSTVTQTGTAFTVRSNGVSSYPFRISANIWDSYKDEMTAFYRLQRANVATSAGYPTGYSSVAPSAKVFHAAGHLDDAASADGTQHHDLTGGWYDAGDYGKFAGNQWVTGEIALAYVRHADSPNVQYDNDANGVPDLLDEARVGSSYLIKSANQFGGALYDLANDSGFQHPEFATDNVVGTADDRRIRNLSVGGSAKAAGSLAATARAIEAAIAGGNIAPAAVAELTSFAAACETAAVTFYTYAAANPAGPVGSYPALGGIPNSMLWAEVQLYLLTGTTSYATAATSKINGLTFADLRSTNYWDQRPISMAEFYPVANAATQTQIRTLLRQQVEYFLSSSDDTPYGVLDVFSGFGVNEPHMSYVGDLIRYYELFGDPIALRGALRGVNWIFGDNPWNLSWVSGIGADHVDFLHTRLDEQSYDHANTGIVIPGALVSGPNIKSPTDANSVSPWYEDRPLWQDDIQQWRYNEYSISIQAGLLYTVMALSDLNDASSSGGVLPFKLPVTTPLIGDVVTGDVTVLVQPGSALSAVELGTTPMTLQNGIWSGSVNVDSFAPYANRQLNVRGTQSAGKYTYSTTHVQVAPPLPDPAHPLLYDNFSKGGTFGSTAFGWVNWFNQSGGTGTYAAAVVDGRDIGKFTQTPSSASSLAKFEPWHDYGDFAGFRYLSLTMKNPGYPNARYRVSIGDGTDNCSLTNGVSVPVATNWTEYRYDLNLCPLVDKSHVHLSLWLQQTGGTYGELLIDEIKTTVDATGTAPTLTAGAVSPASGTSTTPFTFSVTYTDVDNQAPHVVDVVVDGVVHHLTGTNPADVTYTDGKTYAYTTLLAKGNHSYYFRTTDTTSNAVRTSTQSGPTN</sequence>
<proteinExistence type="inferred from homology"/>
<comment type="similarity">
    <text evidence="1">Belongs to the glycosyl hydrolase 9 (cellulase E) family.</text>
</comment>
<dbReference type="InterPro" id="IPR004197">
    <property type="entry name" value="Cellulase_Ig-like"/>
</dbReference>
<dbReference type="Gene3D" id="1.50.10.10">
    <property type="match status" value="1"/>
</dbReference>
<evidence type="ECO:0000259" key="7">
    <source>
        <dbReference type="Pfam" id="PF00759"/>
    </source>
</evidence>
<dbReference type="SUPFAM" id="SSF48208">
    <property type="entry name" value="Six-hairpin glycosidases"/>
    <property type="match status" value="1"/>
</dbReference>
<feature type="signal peptide" evidence="6">
    <location>
        <begin position="1"/>
        <end position="22"/>
    </location>
</feature>
<feature type="chain" id="PRO_5046909881" evidence="6">
    <location>
        <begin position="23"/>
        <end position="936"/>
    </location>
</feature>
<keyword evidence="6" id="KW-0732">Signal</keyword>
<evidence type="ECO:0000256" key="2">
    <source>
        <dbReference type="ARBA" id="ARBA00022801"/>
    </source>
</evidence>
<keyword evidence="2 9" id="KW-0378">Hydrolase</keyword>
<evidence type="ECO:0000256" key="4">
    <source>
        <dbReference type="ARBA" id="ARBA00023295"/>
    </source>
</evidence>
<keyword evidence="5" id="KW-0624">Polysaccharide degradation</keyword>
<evidence type="ECO:0000256" key="1">
    <source>
        <dbReference type="ARBA" id="ARBA00007072"/>
    </source>
</evidence>
<organism evidence="9 10">
    <name type="scientific">Tenggerimyces flavus</name>
    <dbReference type="NCBI Taxonomy" id="1708749"/>
    <lineage>
        <taxon>Bacteria</taxon>
        <taxon>Bacillati</taxon>
        <taxon>Actinomycetota</taxon>
        <taxon>Actinomycetes</taxon>
        <taxon>Propionibacteriales</taxon>
        <taxon>Nocardioidaceae</taxon>
        <taxon>Tenggerimyces</taxon>
    </lineage>
</organism>
<dbReference type="Proteomes" id="UP001595699">
    <property type="component" value="Unassembled WGS sequence"/>
</dbReference>
<dbReference type="InterPro" id="IPR013783">
    <property type="entry name" value="Ig-like_fold"/>
</dbReference>
<comment type="caution">
    <text evidence="9">The sequence shown here is derived from an EMBL/GenBank/DDBJ whole genome shotgun (WGS) entry which is preliminary data.</text>
</comment>
<evidence type="ECO:0000313" key="9">
    <source>
        <dbReference type="EMBL" id="MFC3765147.1"/>
    </source>
</evidence>
<dbReference type="InterPro" id="IPR012341">
    <property type="entry name" value="6hp_glycosidase-like_sf"/>
</dbReference>
<reference evidence="10" key="1">
    <citation type="journal article" date="2019" name="Int. J. Syst. Evol. Microbiol.">
        <title>The Global Catalogue of Microorganisms (GCM) 10K type strain sequencing project: providing services to taxonomists for standard genome sequencing and annotation.</title>
        <authorList>
            <consortium name="The Broad Institute Genomics Platform"/>
            <consortium name="The Broad Institute Genome Sequencing Center for Infectious Disease"/>
            <person name="Wu L."/>
            <person name="Ma J."/>
        </authorList>
    </citation>
    <scope>NUCLEOTIDE SEQUENCE [LARGE SCALE GENOMIC DNA]</scope>
    <source>
        <strain evidence="10">CGMCC 4.7241</strain>
    </source>
</reference>
<accession>A0ABV7YKM5</accession>
<protein>
    <submittedName>
        <fullName evidence="9">Glycoside hydrolase family 9 protein</fullName>
    </submittedName>
</protein>
<dbReference type="InterPro" id="IPR001701">
    <property type="entry name" value="Glyco_hydro_9"/>
</dbReference>
<name>A0ABV7YKM5_9ACTN</name>
<dbReference type="Gene3D" id="2.60.40.10">
    <property type="entry name" value="Immunoglobulins"/>
    <property type="match status" value="1"/>
</dbReference>
<dbReference type="PANTHER" id="PTHR22298">
    <property type="entry name" value="ENDO-1,4-BETA-GLUCANASE"/>
    <property type="match status" value="1"/>
</dbReference>
<evidence type="ECO:0000256" key="6">
    <source>
        <dbReference type="SAM" id="SignalP"/>
    </source>
</evidence>
<evidence type="ECO:0000256" key="3">
    <source>
        <dbReference type="ARBA" id="ARBA00023277"/>
    </source>
</evidence>
<dbReference type="InterPro" id="IPR008928">
    <property type="entry name" value="6-hairpin_glycosidase_sf"/>
</dbReference>
<dbReference type="Pfam" id="PF02927">
    <property type="entry name" value="CelD_N"/>
    <property type="match status" value="1"/>
</dbReference>
<dbReference type="GO" id="GO:0016787">
    <property type="term" value="F:hydrolase activity"/>
    <property type="evidence" value="ECO:0007669"/>
    <property type="project" value="UniProtKB-KW"/>
</dbReference>
<keyword evidence="3" id="KW-0119">Carbohydrate metabolism</keyword>
<evidence type="ECO:0000259" key="8">
    <source>
        <dbReference type="Pfam" id="PF02927"/>
    </source>
</evidence>
<dbReference type="SUPFAM" id="SSF81296">
    <property type="entry name" value="E set domains"/>
    <property type="match status" value="1"/>
</dbReference>
<dbReference type="CDD" id="cd02850">
    <property type="entry name" value="E_set_Cellulase_N"/>
    <property type="match status" value="1"/>
</dbReference>
<dbReference type="RefSeq" id="WP_205119143.1">
    <property type="nucleotide sequence ID" value="NZ_JAFBCM010000001.1"/>
</dbReference>
<keyword evidence="10" id="KW-1185">Reference proteome</keyword>
<evidence type="ECO:0000313" key="10">
    <source>
        <dbReference type="Proteomes" id="UP001595699"/>
    </source>
</evidence>
<evidence type="ECO:0000256" key="5">
    <source>
        <dbReference type="ARBA" id="ARBA00023326"/>
    </source>
</evidence>
<dbReference type="Pfam" id="PF00759">
    <property type="entry name" value="Glyco_hydro_9"/>
    <property type="match status" value="1"/>
</dbReference>
<feature type="domain" description="Cellulase Ig-like" evidence="8">
    <location>
        <begin position="27"/>
        <end position="105"/>
    </location>
</feature>
<keyword evidence="4" id="KW-0326">Glycosidase</keyword>